<comment type="caution">
    <text evidence="1">The sequence shown here is derived from an EMBL/GenBank/DDBJ whole genome shotgun (WGS) entry which is preliminary data.</text>
</comment>
<name>A0A9N9PKU7_9GLOM</name>
<dbReference type="OrthoDB" id="2443156at2759"/>
<feature type="non-terminal residue" evidence="1">
    <location>
        <position position="56"/>
    </location>
</feature>
<gene>
    <name evidence="1" type="ORF">CPELLU_LOCUS20641</name>
</gene>
<protein>
    <submittedName>
        <fullName evidence="1">21707_t:CDS:1</fullName>
    </submittedName>
</protein>
<organism evidence="1 2">
    <name type="scientific">Cetraspora pellucida</name>
    <dbReference type="NCBI Taxonomy" id="1433469"/>
    <lineage>
        <taxon>Eukaryota</taxon>
        <taxon>Fungi</taxon>
        <taxon>Fungi incertae sedis</taxon>
        <taxon>Mucoromycota</taxon>
        <taxon>Glomeromycotina</taxon>
        <taxon>Glomeromycetes</taxon>
        <taxon>Diversisporales</taxon>
        <taxon>Gigasporaceae</taxon>
        <taxon>Cetraspora</taxon>
    </lineage>
</organism>
<dbReference type="AlphaFoldDB" id="A0A9N9PKU7"/>
<sequence length="56" mass="6095">LSSMKEVNETVKTISKAFGKSDVKGTLKIKPLSDGLKEFINEHVETGDAALLAYNK</sequence>
<feature type="non-terminal residue" evidence="1">
    <location>
        <position position="1"/>
    </location>
</feature>
<dbReference type="EMBL" id="CAJVQA010064626">
    <property type="protein sequence ID" value="CAG8830717.1"/>
    <property type="molecule type" value="Genomic_DNA"/>
</dbReference>
<accession>A0A9N9PKU7</accession>
<reference evidence="1" key="1">
    <citation type="submission" date="2021-06" db="EMBL/GenBank/DDBJ databases">
        <authorList>
            <person name="Kallberg Y."/>
            <person name="Tangrot J."/>
            <person name="Rosling A."/>
        </authorList>
    </citation>
    <scope>NUCLEOTIDE SEQUENCE</scope>
    <source>
        <strain evidence="1">FL966</strain>
    </source>
</reference>
<proteinExistence type="predicted"/>
<dbReference type="Proteomes" id="UP000789759">
    <property type="component" value="Unassembled WGS sequence"/>
</dbReference>
<evidence type="ECO:0000313" key="2">
    <source>
        <dbReference type="Proteomes" id="UP000789759"/>
    </source>
</evidence>
<evidence type="ECO:0000313" key="1">
    <source>
        <dbReference type="EMBL" id="CAG8830717.1"/>
    </source>
</evidence>
<keyword evidence="2" id="KW-1185">Reference proteome</keyword>